<dbReference type="Pfam" id="PF12697">
    <property type="entry name" value="Abhydrolase_6"/>
    <property type="match status" value="1"/>
</dbReference>
<dbReference type="InterPro" id="IPR052897">
    <property type="entry name" value="Sec-Metab_Biosynth_Hydrolase"/>
</dbReference>
<gene>
    <name evidence="2" type="ORF">I7822_06105</name>
</gene>
<dbReference type="Gene3D" id="3.40.50.1820">
    <property type="entry name" value="alpha/beta hydrolase"/>
    <property type="match status" value="1"/>
</dbReference>
<organism evidence="2 3">
    <name type="scientific">Metabacillus bambusae</name>
    <dbReference type="NCBI Taxonomy" id="2795218"/>
    <lineage>
        <taxon>Bacteria</taxon>
        <taxon>Bacillati</taxon>
        <taxon>Bacillota</taxon>
        <taxon>Bacilli</taxon>
        <taxon>Bacillales</taxon>
        <taxon>Bacillaceae</taxon>
        <taxon>Metabacillus</taxon>
    </lineage>
</organism>
<evidence type="ECO:0000259" key="1">
    <source>
        <dbReference type="Pfam" id="PF12697"/>
    </source>
</evidence>
<protein>
    <submittedName>
        <fullName evidence="2">Alpha/beta hydrolase</fullName>
    </submittedName>
</protein>
<keyword evidence="3" id="KW-1185">Reference proteome</keyword>
<dbReference type="GO" id="GO:0016787">
    <property type="term" value="F:hydrolase activity"/>
    <property type="evidence" value="ECO:0007669"/>
    <property type="project" value="UniProtKB-KW"/>
</dbReference>
<proteinExistence type="predicted"/>
<evidence type="ECO:0000313" key="3">
    <source>
        <dbReference type="Proteomes" id="UP000663981"/>
    </source>
</evidence>
<feature type="domain" description="AB hydrolase-1" evidence="1">
    <location>
        <begin position="11"/>
        <end position="223"/>
    </location>
</feature>
<reference evidence="2 3" key="1">
    <citation type="submission" date="2021-03" db="EMBL/GenBank/DDBJ databases">
        <title>Whole genome sequence of Metabacillus bambusae BG109.</title>
        <authorList>
            <person name="Jeong J.W."/>
        </authorList>
    </citation>
    <scope>NUCLEOTIDE SEQUENCE [LARGE SCALE GENOMIC DNA]</scope>
    <source>
        <strain evidence="2 3">BG109</strain>
    </source>
</reference>
<dbReference type="InterPro" id="IPR000073">
    <property type="entry name" value="AB_hydrolase_1"/>
</dbReference>
<dbReference type="Proteomes" id="UP000663981">
    <property type="component" value="Unassembled WGS sequence"/>
</dbReference>
<sequence>MEEQESEQIGLVFIQGAGLESCIWEPVVSEIRSPYLLVNFPDREGENGLRQSLTLQEYNAYIKRQIEDWKVRKFVIVAHSLGGVLALKIANDLSERLVGFIAIGATIPKNGGSFLSTFPFAKRLLMNVILRVFGTRPPESAIRKGLCNDLSPERATEVVRGFVPESIHIYTDRTKAIVPTNVPKLYIKLAKDKEMSLSQQDKMISNFAPQKIEVLETGHLPMLIKPNELRNSLNTFLTQLELY</sequence>
<dbReference type="SUPFAM" id="SSF53474">
    <property type="entry name" value="alpha/beta-Hydrolases"/>
    <property type="match status" value="1"/>
</dbReference>
<dbReference type="EMBL" id="JAGDEL010000003">
    <property type="protein sequence ID" value="MBO1511246.1"/>
    <property type="molecule type" value="Genomic_DNA"/>
</dbReference>
<dbReference type="InterPro" id="IPR029058">
    <property type="entry name" value="AB_hydrolase_fold"/>
</dbReference>
<evidence type="ECO:0000313" key="2">
    <source>
        <dbReference type="EMBL" id="MBO1511246.1"/>
    </source>
</evidence>
<accession>A0ABS3MYZ2</accession>
<name>A0ABS3MYZ2_9BACI</name>
<dbReference type="PANTHER" id="PTHR37017:SF11">
    <property type="entry name" value="ESTERASE_LIPASE_THIOESTERASE DOMAIN-CONTAINING PROTEIN"/>
    <property type="match status" value="1"/>
</dbReference>
<dbReference type="PANTHER" id="PTHR37017">
    <property type="entry name" value="AB HYDROLASE-1 DOMAIN-CONTAINING PROTEIN-RELATED"/>
    <property type="match status" value="1"/>
</dbReference>
<comment type="caution">
    <text evidence="2">The sequence shown here is derived from an EMBL/GenBank/DDBJ whole genome shotgun (WGS) entry which is preliminary data.</text>
</comment>
<keyword evidence="2" id="KW-0378">Hydrolase</keyword>